<sequence>MSKIEAIIDSILNFDGVAAPSDQGQQIPSAPDTAPQTVLETPIEMVTEDAGTSLLTEATLPASEMQATSANAESHAAGTGSAFPDPSPHPTQLADHGIAFDFNAGTRVSLPPGRWRVTLTDMERSVCLYREEASNCMVLGSKKYFIPTRIEIHSLELDQTAFVHEYDCRNKDVAILLPGGTLGDAIGWFSYAVKFQQKHGCRLTVGMSTHACSLFSGQYPSVRCCTFDEYESERNKFYATYYIGLYFTDEVHDWQPSDFRLVGLHRTAAHILGVDDTDSPPRINQWPISERPIEKPYVVIATQASSQCKYWNNPYGWSAVIEKLNALGYEVVCIDRESVSGNHNHWNYIPHGTRDETGDRPLTERAYWLRHAAFFIGLSSGLSWLAWAAGTPVVMISGFTHPSNEFHTPYRVFNPHVCNSCWHDIRTPFEHGNFLFCPRHQDTHRQFECTRLIMPEHVLAYCETLHRQLTTAEAG</sequence>
<comment type="caution">
    <text evidence="5">The sequence shown here is derived from an EMBL/GenBank/DDBJ whole genome shotgun (WGS) entry which is preliminary data.</text>
</comment>
<name>A0ABT1CJJ6_9PROT</name>
<keyword evidence="6" id="KW-1185">Reference proteome</keyword>
<dbReference type="InterPro" id="IPR030929">
    <property type="entry name" value="Aah/TibC-like"/>
</dbReference>
<accession>A0ABT1CJJ6</accession>
<dbReference type="NCBIfam" id="TIGR04414">
    <property type="entry name" value="hepto_Aah_TibC"/>
    <property type="match status" value="1"/>
</dbReference>
<dbReference type="PANTHER" id="PTHR30160">
    <property type="entry name" value="TETRAACYLDISACCHARIDE 4'-KINASE-RELATED"/>
    <property type="match status" value="1"/>
</dbReference>
<evidence type="ECO:0000259" key="4">
    <source>
        <dbReference type="Pfam" id="PF21129"/>
    </source>
</evidence>
<protein>
    <submittedName>
        <fullName evidence="5">Autotransporter strand-loop-strand O-heptosyltransferase</fullName>
    </submittedName>
</protein>
<evidence type="ECO:0000313" key="6">
    <source>
        <dbReference type="Proteomes" id="UP001523401"/>
    </source>
</evidence>
<evidence type="ECO:0000313" key="5">
    <source>
        <dbReference type="EMBL" id="MCO6160169.1"/>
    </source>
</evidence>
<dbReference type="Proteomes" id="UP001523401">
    <property type="component" value="Unassembled WGS sequence"/>
</dbReference>
<dbReference type="PANTHER" id="PTHR30160:SF1">
    <property type="entry name" value="LIPOPOLYSACCHARIDE 1,2-N-ACETYLGLUCOSAMINETRANSFERASE-RELATED"/>
    <property type="match status" value="1"/>
</dbReference>
<evidence type="ECO:0000256" key="2">
    <source>
        <dbReference type="ARBA" id="ARBA00022679"/>
    </source>
</evidence>
<keyword evidence="1" id="KW-0328">Glycosyltransferase</keyword>
<evidence type="ECO:0000256" key="1">
    <source>
        <dbReference type="ARBA" id="ARBA00022676"/>
    </source>
</evidence>
<feature type="domain" description="Autotransproter heptosyltransferase TibC/BAHTCr-like N-terminal" evidence="4">
    <location>
        <begin position="96"/>
        <end position="153"/>
    </location>
</feature>
<dbReference type="InterPro" id="IPR002201">
    <property type="entry name" value="Glyco_trans_9"/>
</dbReference>
<reference evidence="5 6" key="1">
    <citation type="submission" date="2022-06" db="EMBL/GenBank/DDBJ databases">
        <title>Whole-genome of Asaia lannensis strain LMG 27011T.</title>
        <authorList>
            <person name="Sombolestani A."/>
        </authorList>
    </citation>
    <scope>NUCLEOTIDE SEQUENCE [LARGE SCALE GENOMIC DNA]</scope>
    <source>
        <strain evidence="5 6">NBRC 102526</strain>
    </source>
</reference>
<gene>
    <name evidence="5" type="ORF">NF685_09025</name>
</gene>
<dbReference type="InterPro" id="IPR049327">
    <property type="entry name" value="TibC/BAHTCr-like_N"/>
</dbReference>
<keyword evidence="2" id="KW-0808">Transferase</keyword>
<dbReference type="InterPro" id="IPR051199">
    <property type="entry name" value="LPS_LOS_Heptosyltrfase"/>
</dbReference>
<dbReference type="SUPFAM" id="SSF53756">
    <property type="entry name" value="UDP-Glycosyltransferase/glycogen phosphorylase"/>
    <property type="match status" value="1"/>
</dbReference>
<dbReference type="Pfam" id="PF21129">
    <property type="entry name" value="TibC_1st"/>
    <property type="match status" value="1"/>
</dbReference>
<feature type="region of interest" description="Disordered" evidence="3">
    <location>
        <begin position="64"/>
        <end position="88"/>
    </location>
</feature>
<dbReference type="Pfam" id="PF01075">
    <property type="entry name" value="Glyco_transf_9"/>
    <property type="match status" value="1"/>
</dbReference>
<dbReference type="EMBL" id="JAMXQU010000005">
    <property type="protein sequence ID" value="MCO6160169.1"/>
    <property type="molecule type" value="Genomic_DNA"/>
</dbReference>
<proteinExistence type="predicted"/>
<organism evidence="5 6">
    <name type="scientific">Asaia lannensis NBRC 102526</name>
    <dbReference type="NCBI Taxonomy" id="1307926"/>
    <lineage>
        <taxon>Bacteria</taxon>
        <taxon>Pseudomonadati</taxon>
        <taxon>Pseudomonadota</taxon>
        <taxon>Alphaproteobacteria</taxon>
        <taxon>Acetobacterales</taxon>
        <taxon>Acetobacteraceae</taxon>
        <taxon>Asaia</taxon>
    </lineage>
</organism>
<dbReference type="RefSeq" id="WP_252849389.1">
    <property type="nucleotide sequence ID" value="NZ_BAPW01000028.1"/>
</dbReference>
<dbReference type="Gene3D" id="3.40.50.2000">
    <property type="entry name" value="Glycogen Phosphorylase B"/>
    <property type="match status" value="1"/>
</dbReference>
<evidence type="ECO:0000256" key="3">
    <source>
        <dbReference type="SAM" id="MobiDB-lite"/>
    </source>
</evidence>